<dbReference type="InterPro" id="IPR038336">
    <property type="entry name" value="NET_sf"/>
</dbReference>
<dbReference type="SUPFAM" id="SSF47370">
    <property type="entry name" value="Bromodomain"/>
    <property type="match status" value="1"/>
</dbReference>
<evidence type="ECO:0000256" key="2">
    <source>
        <dbReference type="ARBA" id="ARBA00023117"/>
    </source>
</evidence>
<feature type="compositionally biased region" description="Basic and acidic residues" evidence="5">
    <location>
        <begin position="433"/>
        <end position="445"/>
    </location>
</feature>
<evidence type="ECO:0000256" key="3">
    <source>
        <dbReference type="ARBA" id="ARBA00023163"/>
    </source>
</evidence>
<dbReference type="CDD" id="cd05506">
    <property type="entry name" value="Bromo_plant1"/>
    <property type="match status" value="1"/>
</dbReference>
<sequence>MASGPPSSPSSKAFSRKSHAHAHAHASGPNSSKAAAAAAFDAHNGTHIRTVTFSLSSSPAARRELRRRLTAELAQVRATCKRLNSLPAPAPSSALSATDPSTPLPPHQPVSKHKSKKGHPSSNPGLSAEARRKLYAPVFKSCGALLARLMKHKHSWVFNTPVDASALGLHDYHTIITKPMDLGTVKSRLASGHYKSPREFAGDVRLTFQNAMRYNPKGQDVHFMAEQLLNMFEEKWPEIEAEVAQLSPQPPTPSSAAPRKPKEIDNSKVLERSDSTVHAAGMEATPKQHTGRPPVLKKPKAREPNKREMTFWEKQRLSNNLQELPPEKLDNVVQIIKKRNLSLSQHDDEIEVDIDSFDVETLWELDRFVTNYKKSISKNKRKAEHPVAGQDEANHDLELEKTEHARLDEVEQDQMPPVQETLQNPEPESIDIEPPKENTADDNERYVGSSSPVHLEDQKGENAGRSSSSGSSSSDSGSSSSGKCSPPLQTFILSAYLFAISSIKDIFIYICITHEIYREKHMQIQTQIVHQQMALMLHSHPERNIYRPGLKKCCHVLRAPEFINQEPFKLLTYAIPLTHRADIGLNHKPPHLTNSGEMLPLRRMPPLSFPLPRGPTPRRLFATASAASPLPWPGLHAWRRAPPNDLRTWGPHGPCASPDADEVGSEEASGGSSLAEMGALVLSTADPLVKSRLTHAAFSQWVAGLPVGMAGAPDHPARPDKPIVVTQKEITTHKQMGVPLNAYMLHMLAHVELNAIDLAWDTVVRFSPLRDTLGDGFFADFARVADDESRHFRWYSQRLAELGFSYGDMPVHNLLWRECAKSSSDVSARLAVIPLVQEARGLDAGPRLVQKLLGFGDHRSADIVTKVAQEELAHVSVGLHWFLKVCQMMGCVPDATFRDLIKEHDVVLKGPFNYPARDEAGIPREWYEEKVNHETPSKLSELAKLLPHKSAQQIHKRQQFGTANTIQYATILLLGRWEPGIVGLSVETLRTLNVNDMVELASSINGANL</sequence>
<reference evidence="8" key="1">
    <citation type="submission" date="2015-04" db="UniProtKB">
        <authorList>
            <consortium name="EnsemblPlants"/>
        </authorList>
    </citation>
    <scope>IDENTIFICATION</scope>
</reference>
<dbReference type="Pfam" id="PF04305">
    <property type="entry name" value="DUF455"/>
    <property type="match status" value="1"/>
</dbReference>
<dbReference type="AlphaFoldDB" id="A0A0E0JFJ1"/>
<feature type="compositionally biased region" description="Basic and acidic residues" evidence="5">
    <location>
        <begin position="301"/>
        <end position="310"/>
    </location>
</feature>
<dbReference type="SMART" id="SM00297">
    <property type="entry name" value="BROMO"/>
    <property type="match status" value="1"/>
</dbReference>
<dbReference type="Gene3D" id="1.20.1270.220">
    <property type="match status" value="1"/>
</dbReference>
<feature type="compositionally biased region" description="Basic and acidic residues" evidence="5">
    <location>
        <begin position="260"/>
        <end position="275"/>
    </location>
</feature>
<keyword evidence="3" id="KW-0804">Transcription</keyword>
<dbReference type="SUPFAM" id="SSF47240">
    <property type="entry name" value="Ferritin-like"/>
    <property type="match status" value="1"/>
</dbReference>
<feature type="compositionally biased region" description="Basic residues" evidence="5">
    <location>
        <begin position="14"/>
        <end position="24"/>
    </location>
</feature>
<dbReference type="EnsemblPlants" id="OPUNC01G06960.3">
    <property type="protein sequence ID" value="OPUNC01G06960.3"/>
    <property type="gene ID" value="OPUNC01G06960"/>
</dbReference>
<dbReference type="Pfam" id="PF17035">
    <property type="entry name" value="BET"/>
    <property type="match status" value="1"/>
</dbReference>
<organism evidence="8">
    <name type="scientific">Oryza punctata</name>
    <name type="common">Red rice</name>
    <dbReference type="NCBI Taxonomy" id="4537"/>
    <lineage>
        <taxon>Eukaryota</taxon>
        <taxon>Viridiplantae</taxon>
        <taxon>Streptophyta</taxon>
        <taxon>Embryophyta</taxon>
        <taxon>Tracheophyta</taxon>
        <taxon>Spermatophyta</taxon>
        <taxon>Magnoliopsida</taxon>
        <taxon>Liliopsida</taxon>
        <taxon>Poales</taxon>
        <taxon>Poaceae</taxon>
        <taxon>BOP clade</taxon>
        <taxon>Oryzoideae</taxon>
        <taxon>Oryzeae</taxon>
        <taxon>Oryzinae</taxon>
        <taxon>Oryza</taxon>
    </lineage>
</organism>
<proteinExistence type="predicted"/>
<dbReference type="InterPro" id="IPR001487">
    <property type="entry name" value="Bromodomain"/>
</dbReference>
<evidence type="ECO:0000259" key="6">
    <source>
        <dbReference type="PROSITE" id="PS50014"/>
    </source>
</evidence>
<evidence type="ECO:0000313" key="9">
    <source>
        <dbReference type="Proteomes" id="UP000026962"/>
    </source>
</evidence>
<feature type="domain" description="Bromo" evidence="6">
    <location>
        <begin position="150"/>
        <end position="222"/>
    </location>
</feature>
<dbReference type="PANTHER" id="PTHR45926">
    <property type="entry name" value="OSJNBA0053K19.4 PROTEIN"/>
    <property type="match status" value="1"/>
</dbReference>
<feature type="region of interest" description="Disordered" evidence="5">
    <location>
        <begin position="408"/>
        <end position="483"/>
    </location>
</feature>
<feature type="region of interest" description="Disordered" evidence="5">
    <location>
        <begin position="84"/>
        <end position="128"/>
    </location>
</feature>
<dbReference type="Gramene" id="OPUNC01G06960.3">
    <property type="protein sequence ID" value="OPUNC01G06960.3"/>
    <property type="gene ID" value="OPUNC01G06960"/>
</dbReference>
<name>A0A0E0JFJ1_ORYPU</name>
<dbReference type="CDD" id="cd00657">
    <property type="entry name" value="Ferritin_like"/>
    <property type="match status" value="1"/>
</dbReference>
<evidence type="ECO:0000313" key="8">
    <source>
        <dbReference type="EnsemblPlants" id="OPUNC01G06960.3"/>
    </source>
</evidence>
<feature type="region of interest" description="Disordered" evidence="5">
    <location>
        <begin position="376"/>
        <end position="395"/>
    </location>
</feature>
<dbReference type="InterPro" id="IPR036427">
    <property type="entry name" value="Bromodomain-like_sf"/>
</dbReference>
<reference evidence="8" key="2">
    <citation type="submission" date="2018-05" db="EMBL/GenBank/DDBJ databases">
        <title>OpunRS2 (Oryza punctata Reference Sequence Version 2).</title>
        <authorList>
            <person name="Zhang J."/>
            <person name="Kudrna D."/>
            <person name="Lee S."/>
            <person name="Talag J."/>
            <person name="Welchert J."/>
            <person name="Wing R.A."/>
        </authorList>
    </citation>
    <scope>NUCLEOTIDE SEQUENCE [LARGE SCALE GENOMIC DNA]</scope>
</reference>
<dbReference type="PROSITE" id="PS51525">
    <property type="entry name" value="NET"/>
    <property type="match status" value="1"/>
</dbReference>
<dbReference type="PROSITE" id="PS50014">
    <property type="entry name" value="BROMODOMAIN_2"/>
    <property type="match status" value="1"/>
</dbReference>
<evidence type="ECO:0000256" key="4">
    <source>
        <dbReference type="PROSITE-ProRule" id="PRU00035"/>
    </source>
</evidence>
<feature type="compositionally biased region" description="Low complexity" evidence="5">
    <location>
        <begin position="1"/>
        <end position="13"/>
    </location>
</feature>
<dbReference type="InterPro" id="IPR009078">
    <property type="entry name" value="Ferritin-like_SF"/>
</dbReference>
<dbReference type="eggNOG" id="KOG1474">
    <property type="taxonomic scope" value="Eukaryota"/>
</dbReference>
<dbReference type="STRING" id="4537.A0A0E0JFJ1"/>
<feature type="region of interest" description="Disordered" evidence="5">
    <location>
        <begin position="1"/>
        <end position="38"/>
    </location>
</feature>
<dbReference type="OMA" id="KDNECNN"/>
<feature type="region of interest" description="Disordered" evidence="5">
    <location>
        <begin position="243"/>
        <end position="310"/>
    </location>
</feature>
<feature type="region of interest" description="Disordered" evidence="5">
    <location>
        <begin position="647"/>
        <end position="670"/>
    </location>
</feature>
<evidence type="ECO:0000256" key="1">
    <source>
        <dbReference type="ARBA" id="ARBA00023015"/>
    </source>
</evidence>
<keyword evidence="2 4" id="KW-0103">Bromodomain</keyword>
<dbReference type="PRINTS" id="PR00503">
    <property type="entry name" value="BROMODOMAIN"/>
</dbReference>
<feature type="compositionally biased region" description="Basic residues" evidence="5">
    <location>
        <begin position="110"/>
        <end position="119"/>
    </location>
</feature>
<dbReference type="InterPro" id="IPR027353">
    <property type="entry name" value="NET_dom"/>
</dbReference>
<dbReference type="InterPro" id="IPR007402">
    <property type="entry name" value="DUF455"/>
</dbReference>
<dbReference type="Pfam" id="PF00439">
    <property type="entry name" value="Bromodomain"/>
    <property type="match status" value="1"/>
</dbReference>
<keyword evidence="9" id="KW-1185">Reference proteome</keyword>
<dbReference type="Gene3D" id="1.20.920.10">
    <property type="entry name" value="Bromodomain-like"/>
    <property type="match status" value="1"/>
</dbReference>
<feature type="compositionally biased region" description="Low complexity" evidence="5">
    <location>
        <begin position="466"/>
        <end position="482"/>
    </location>
</feature>
<accession>A0A0E0JFJ1</accession>
<evidence type="ECO:0000259" key="7">
    <source>
        <dbReference type="PROSITE" id="PS51525"/>
    </source>
</evidence>
<dbReference type="Proteomes" id="UP000026962">
    <property type="component" value="Chromosome 1"/>
</dbReference>
<evidence type="ECO:0008006" key="10">
    <source>
        <dbReference type="Google" id="ProtNLM"/>
    </source>
</evidence>
<keyword evidence="1" id="KW-0805">Transcription regulation</keyword>
<evidence type="ECO:0000256" key="5">
    <source>
        <dbReference type="SAM" id="MobiDB-lite"/>
    </source>
</evidence>
<protein>
    <recommendedName>
        <fullName evidence="10">Bromo domain-containing protein</fullName>
    </recommendedName>
</protein>
<feature type="compositionally biased region" description="Low complexity" evidence="5">
    <location>
        <begin position="85"/>
        <end position="101"/>
    </location>
</feature>
<dbReference type="InterPro" id="IPR037377">
    <property type="entry name" value="GTE_bromo"/>
</dbReference>
<feature type="domain" description="NET" evidence="7">
    <location>
        <begin position="299"/>
        <end position="380"/>
    </location>
</feature>